<evidence type="ECO:0000259" key="1">
    <source>
        <dbReference type="Pfam" id="PF25199"/>
    </source>
</evidence>
<dbReference type="Proteomes" id="UP000494203">
    <property type="component" value="Unassembled WGS sequence"/>
</dbReference>
<dbReference type="InterPro" id="IPR057574">
    <property type="entry name" value="nSTAND_NTPase5_dom"/>
</dbReference>
<feature type="domain" description="Novel STAND NTPase 5" evidence="1">
    <location>
        <begin position="264"/>
        <end position="398"/>
    </location>
</feature>
<dbReference type="Pfam" id="PF13289">
    <property type="entry name" value="SIR2_2"/>
    <property type="match status" value="1"/>
</dbReference>
<organism evidence="2 3">
    <name type="scientific">Achromobacter pulmonis</name>
    <dbReference type="NCBI Taxonomy" id="1389932"/>
    <lineage>
        <taxon>Bacteria</taxon>
        <taxon>Pseudomonadati</taxon>
        <taxon>Pseudomonadota</taxon>
        <taxon>Betaproteobacteria</taxon>
        <taxon>Burkholderiales</taxon>
        <taxon>Alcaligenaceae</taxon>
        <taxon>Achromobacter</taxon>
    </lineage>
</organism>
<accession>A0A6S7BWM5</accession>
<name>A0A6S7BWM5_9BURK</name>
<dbReference type="InterPro" id="IPR027417">
    <property type="entry name" value="P-loop_NTPase"/>
</dbReference>
<dbReference type="Gene3D" id="3.40.50.300">
    <property type="entry name" value="P-loop containing nucleotide triphosphate hydrolases"/>
    <property type="match status" value="1"/>
</dbReference>
<proteinExistence type="predicted"/>
<sequence>MIEAISSEFGIESDGLTLSEISVLAEDKRNRTDLIQLIRQKFRGLKAKGSLLNLPTHDWKGIYTTNYDELVEDAYKRANKALTVFSSDFDFQAQSDPTATKLYKLHGTISKDSVDGFVHNMILTQTDYDSTNEYRETLYARLKDDLNPGAQAVIIGQSLKDDHLRKLIEDVIAINKKVGAGGRIFLVLYEPDENRAKTYELRGLKVAFGSLDSFIAGMDAKVPNTVPAFQDTGNPLDAFNTLRPFTIDIQDEMGSELSNASSIFNGWPASYSDIATGLTFDRTCAGELVRLLENDGKQYVCLLGASGVGKTTAARQTMFRLKGKGYVAWEHKADLPLQTAQWINVAKRLTSSSQKGVLFIDEAHRHLYELNQLIDQLATQGLTNLKLVCVGAKNHWELRVKTPLFYKYGQEVQLSQLDRPEVDRLLALVETNRELRQLVESGFSGFSRGERRRRLIERCDSDMFVCLKNIFASEKFDDIILREFADLEEANADIYRYVAAMESSGIRVHRQLVMRILGVSASAINAILSGLAGIVNEYEINGREGIYGWKVRHDVIAAIIAKYKFHDVEQQIDLFTKVIDNISPTYDIEVRTIRELCNTETGLPSIPNKDVQNNLLRRVMSVAPGERVPRHRLIRNLISIGEFEKADTEIRIYEKDFKREAPIDRYKVLLLIARATETKGLLQEDRMVILEQARELAAAAADRYEGNKYVLGAYCEVGVHAFKLSGSHKIFDEAMDVLRKAENRLGDPDITRMVIRYERRLSAHEISVSDSEPEEAVAE</sequence>
<dbReference type="AlphaFoldDB" id="A0A6S7BWM5"/>
<evidence type="ECO:0000313" key="3">
    <source>
        <dbReference type="Proteomes" id="UP000494203"/>
    </source>
</evidence>
<reference evidence="2 3" key="1">
    <citation type="submission" date="2020-04" db="EMBL/GenBank/DDBJ databases">
        <authorList>
            <person name="De Canck E."/>
        </authorList>
    </citation>
    <scope>NUCLEOTIDE SEQUENCE [LARGE SCALE GENOMIC DNA]</scope>
    <source>
        <strain evidence="2 3">LMG 26788</strain>
    </source>
</reference>
<dbReference type="SUPFAM" id="SSF52540">
    <property type="entry name" value="P-loop containing nucleoside triphosphate hydrolases"/>
    <property type="match status" value="1"/>
</dbReference>
<gene>
    <name evidence="2" type="ORF">LMG26788_00237</name>
</gene>
<dbReference type="EMBL" id="CADIKZ010000001">
    <property type="protein sequence ID" value="CAB3820423.1"/>
    <property type="molecule type" value="Genomic_DNA"/>
</dbReference>
<dbReference type="Pfam" id="PF25199">
    <property type="entry name" value="nSTAND_NTPase5"/>
    <property type="match status" value="1"/>
</dbReference>
<evidence type="ECO:0000313" key="2">
    <source>
        <dbReference type="EMBL" id="CAB3820423.1"/>
    </source>
</evidence>
<protein>
    <recommendedName>
        <fullName evidence="1">Novel STAND NTPase 5 domain-containing protein</fullName>
    </recommendedName>
</protein>
<keyword evidence="3" id="KW-1185">Reference proteome</keyword>